<dbReference type="AlphaFoldDB" id="A0A147KM25"/>
<dbReference type="PATRIC" id="fig|665004.4.peg.308"/>
<dbReference type="SMART" id="SM00327">
    <property type="entry name" value="VWA"/>
    <property type="match status" value="1"/>
</dbReference>
<dbReference type="STRING" id="665004.AC529_01805"/>
<sequence>MHVSALLEFDAVPVDSADTVHLLLDITAPELPGQDRPPATLQVVLDRSGSMAGERLDGAVRALLSLVDRLDPTDNFGLVTFDSTARVEVPAGPLTDKDAVRRRIRALRPGGLTDLSSGLLRGVQEARRASADRGATLLLVSDGHANQGITDHERLAGIARSAHDHGVSTTTLGYGLGYDEELLGAISDGGTGSALFAEDPDTAGALIAGEVENLLAKTVQAASLQARPVGAAREVSVVGELPSSRLPDGTVMVELGDFYSGEQRRLLLRVDVPGVAQLGPAQVAEVEVGYVDPASLTTYTVSLPVSVNVVPGDDAAGRVPDPKVRTELAYQEAQTAKRRAAEAMRRGDRETATGILAQASGSLVASVPLDPSGELRTQIAELDSLAAQARVDDVNRTAKSIYTNQYQASRKRGRPQSTPPRPPQGTDRQDPPDAAPDGRRGH</sequence>
<dbReference type="RefSeq" id="WP_068753117.1">
    <property type="nucleotide sequence ID" value="NZ_KQ950180.1"/>
</dbReference>
<evidence type="ECO:0000313" key="4">
    <source>
        <dbReference type="Proteomes" id="UP000074382"/>
    </source>
</evidence>
<dbReference type="PANTHER" id="PTHR10579:SF43">
    <property type="entry name" value="ZINC FINGER (C3HC4-TYPE RING FINGER) FAMILY PROTEIN"/>
    <property type="match status" value="1"/>
</dbReference>
<dbReference type="Proteomes" id="UP000074382">
    <property type="component" value="Unassembled WGS sequence"/>
</dbReference>
<dbReference type="EMBL" id="LGEM01000011">
    <property type="protein sequence ID" value="KUP98354.1"/>
    <property type="molecule type" value="Genomic_DNA"/>
</dbReference>
<dbReference type="InterPro" id="IPR051266">
    <property type="entry name" value="CLCR"/>
</dbReference>
<protein>
    <recommendedName>
        <fullName evidence="2">VWFA domain-containing protein</fullName>
    </recommendedName>
</protein>
<keyword evidence="4" id="KW-1185">Reference proteome</keyword>
<dbReference type="OrthoDB" id="9798107at2"/>
<accession>A0A147KM25</accession>
<name>A0A147KM25_THECS</name>
<comment type="caution">
    <text evidence="3">The sequence shown here is derived from an EMBL/GenBank/DDBJ whole genome shotgun (WGS) entry which is preliminary data.</text>
</comment>
<evidence type="ECO:0000256" key="1">
    <source>
        <dbReference type="SAM" id="MobiDB-lite"/>
    </source>
</evidence>
<gene>
    <name evidence="3" type="ORF">AC529_01805</name>
</gene>
<dbReference type="SUPFAM" id="SSF53300">
    <property type="entry name" value="vWA-like"/>
    <property type="match status" value="1"/>
</dbReference>
<dbReference type="PANTHER" id="PTHR10579">
    <property type="entry name" value="CALCIUM-ACTIVATED CHLORIDE CHANNEL REGULATOR"/>
    <property type="match status" value="1"/>
</dbReference>
<proteinExistence type="predicted"/>
<dbReference type="Gene3D" id="3.40.50.410">
    <property type="entry name" value="von Willebrand factor, type A domain"/>
    <property type="match status" value="1"/>
</dbReference>
<feature type="domain" description="VWFA" evidence="2">
    <location>
        <begin position="40"/>
        <end position="219"/>
    </location>
</feature>
<evidence type="ECO:0000259" key="2">
    <source>
        <dbReference type="PROSITE" id="PS50234"/>
    </source>
</evidence>
<dbReference type="PROSITE" id="PS50234">
    <property type="entry name" value="VWFA"/>
    <property type="match status" value="1"/>
</dbReference>
<reference evidence="4" key="1">
    <citation type="journal article" date="2017" name="Acta Aliment.">
        <title>Plant polysaccharide degrading enzyme system of Thermpbifida cellulosilytica TB100 revealed by de novo genome project data.</title>
        <authorList>
            <person name="Toth A."/>
            <person name="Baka E."/>
            <person name="Luzics S."/>
            <person name="Bata-Vidacs I."/>
            <person name="Nagy I."/>
            <person name="Balint B."/>
            <person name="Herceg R."/>
            <person name="Olasz F."/>
            <person name="Wilk T."/>
            <person name="Nagy T."/>
            <person name="Kriszt B."/>
            <person name="Nagy I."/>
            <person name="Kukolya J."/>
        </authorList>
    </citation>
    <scope>NUCLEOTIDE SEQUENCE [LARGE SCALE GENOMIC DNA]</scope>
    <source>
        <strain evidence="4">TB100</strain>
    </source>
</reference>
<feature type="compositionally biased region" description="Basic and acidic residues" evidence="1">
    <location>
        <begin position="427"/>
        <end position="442"/>
    </location>
</feature>
<dbReference type="InterPro" id="IPR002035">
    <property type="entry name" value="VWF_A"/>
</dbReference>
<evidence type="ECO:0000313" key="3">
    <source>
        <dbReference type="EMBL" id="KUP98354.1"/>
    </source>
</evidence>
<dbReference type="InterPro" id="IPR036465">
    <property type="entry name" value="vWFA_dom_sf"/>
</dbReference>
<feature type="region of interest" description="Disordered" evidence="1">
    <location>
        <begin position="401"/>
        <end position="442"/>
    </location>
</feature>
<organism evidence="3 4">
    <name type="scientific">Thermobifida cellulosilytica TB100</name>
    <dbReference type="NCBI Taxonomy" id="665004"/>
    <lineage>
        <taxon>Bacteria</taxon>
        <taxon>Bacillati</taxon>
        <taxon>Actinomycetota</taxon>
        <taxon>Actinomycetes</taxon>
        <taxon>Streptosporangiales</taxon>
        <taxon>Nocardiopsidaceae</taxon>
        <taxon>Thermobifida</taxon>
    </lineage>
</organism>
<dbReference type="Pfam" id="PF00092">
    <property type="entry name" value="VWA"/>
    <property type="match status" value="1"/>
</dbReference>